<evidence type="ECO:0000313" key="1">
    <source>
        <dbReference type="EMBL" id="KAF2496663.1"/>
    </source>
</evidence>
<dbReference type="Proteomes" id="UP000799750">
    <property type="component" value="Unassembled WGS sequence"/>
</dbReference>
<reference evidence="1" key="1">
    <citation type="journal article" date="2020" name="Stud. Mycol.">
        <title>101 Dothideomycetes genomes: a test case for predicting lifestyles and emergence of pathogens.</title>
        <authorList>
            <person name="Haridas S."/>
            <person name="Albert R."/>
            <person name="Binder M."/>
            <person name="Bloem J."/>
            <person name="Labutti K."/>
            <person name="Salamov A."/>
            <person name="Andreopoulos B."/>
            <person name="Baker S."/>
            <person name="Barry K."/>
            <person name="Bills G."/>
            <person name="Bluhm B."/>
            <person name="Cannon C."/>
            <person name="Castanera R."/>
            <person name="Culley D."/>
            <person name="Daum C."/>
            <person name="Ezra D."/>
            <person name="Gonzalez J."/>
            <person name="Henrissat B."/>
            <person name="Kuo A."/>
            <person name="Liang C."/>
            <person name="Lipzen A."/>
            <person name="Lutzoni F."/>
            <person name="Magnuson J."/>
            <person name="Mondo S."/>
            <person name="Nolan M."/>
            <person name="Ohm R."/>
            <person name="Pangilinan J."/>
            <person name="Park H.-J."/>
            <person name="Ramirez L."/>
            <person name="Alfaro M."/>
            <person name="Sun H."/>
            <person name="Tritt A."/>
            <person name="Yoshinaga Y."/>
            <person name="Zwiers L.-H."/>
            <person name="Turgeon B."/>
            <person name="Goodwin S."/>
            <person name="Spatafora J."/>
            <person name="Crous P."/>
            <person name="Grigoriev I."/>
        </authorList>
    </citation>
    <scope>NUCLEOTIDE SEQUENCE</scope>
    <source>
        <strain evidence="1">CBS 269.34</strain>
    </source>
</reference>
<name>A0A6A6QYE3_9PEZI</name>
<gene>
    <name evidence="1" type="ORF">BU16DRAFT_458562</name>
</gene>
<protein>
    <submittedName>
        <fullName evidence="1">Uncharacterized protein</fullName>
    </submittedName>
</protein>
<dbReference type="OrthoDB" id="3869073at2759"/>
<dbReference type="EMBL" id="MU004187">
    <property type="protein sequence ID" value="KAF2496663.1"/>
    <property type="molecule type" value="Genomic_DNA"/>
</dbReference>
<proteinExistence type="predicted"/>
<organism evidence="1 2">
    <name type="scientific">Lophium mytilinum</name>
    <dbReference type="NCBI Taxonomy" id="390894"/>
    <lineage>
        <taxon>Eukaryota</taxon>
        <taxon>Fungi</taxon>
        <taxon>Dikarya</taxon>
        <taxon>Ascomycota</taxon>
        <taxon>Pezizomycotina</taxon>
        <taxon>Dothideomycetes</taxon>
        <taxon>Pleosporomycetidae</taxon>
        <taxon>Mytilinidiales</taxon>
        <taxon>Mytilinidiaceae</taxon>
        <taxon>Lophium</taxon>
    </lineage>
</organism>
<dbReference type="AlphaFoldDB" id="A0A6A6QYE3"/>
<keyword evidence="2" id="KW-1185">Reference proteome</keyword>
<accession>A0A6A6QYE3</accession>
<sequence>MCTEWHHRFRRCGHTRFFRWEYCKMVKKHERSPEKGTACPKYSAKYRDNQEGYNCFVCLQERAQRVTRHARHDSGTS</sequence>
<evidence type="ECO:0000313" key="2">
    <source>
        <dbReference type="Proteomes" id="UP000799750"/>
    </source>
</evidence>